<name>A0A087TLN8_STEMI</name>
<gene>
    <name evidence="2" type="ORF">X975_22550</name>
</gene>
<sequence length="143" mass="16030">MKSCWAALLLLVILQNLALSALGGHHHHGNSNLAHILAAGLIVQLLASAGKHKHHHHHGHHHEHEARHNEIGYGHEEALPYHGQEWNNLADGGLQTQPSFVTGSWARTPLDLAYAHSRFEEPLLESYNVPYFYPPPSGMWRLH</sequence>
<evidence type="ECO:0000313" key="2">
    <source>
        <dbReference type="EMBL" id="KFM66027.1"/>
    </source>
</evidence>
<dbReference type="EMBL" id="KK115780">
    <property type="protein sequence ID" value="KFM66027.1"/>
    <property type="molecule type" value="Genomic_DNA"/>
</dbReference>
<evidence type="ECO:0000313" key="3">
    <source>
        <dbReference type="Proteomes" id="UP000054359"/>
    </source>
</evidence>
<evidence type="ECO:0000256" key="1">
    <source>
        <dbReference type="SAM" id="SignalP"/>
    </source>
</evidence>
<keyword evidence="3" id="KW-1185">Reference proteome</keyword>
<dbReference type="Proteomes" id="UP000054359">
    <property type="component" value="Unassembled WGS sequence"/>
</dbReference>
<dbReference type="OMA" id="EHEARHN"/>
<feature type="chain" id="PRO_5001829757" evidence="1">
    <location>
        <begin position="21"/>
        <end position="143"/>
    </location>
</feature>
<proteinExistence type="predicted"/>
<accession>A0A087TLN8</accession>
<feature type="non-terminal residue" evidence="2">
    <location>
        <position position="143"/>
    </location>
</feature>
<reference evidence="2 3" key="1">
    <citation type="submission" date="2013-11" db="EMBL/GenBank/DDBJ databases">
        <title>Genome sequencing of Stegodyphus mimosarum.</title>
        <authorList>
            <person name="Bechsgaard J."/>
        </authorList>
    </citation>
    <scope>NUCLEOTIDE SEQUENCE [LARGE SCALE GENOMIC DNA]</scope>
</reference>
<keyword evidence="1" id="KW-0732">Signal</keyword>
<dbReference type="OrthoDB" id="10350730at2759"/>
<dbReference type="AlphaFoldDB" id="A0A087TLN8"/>
<protein>
    <submittedName>
        <fullName evidence="2">Uncharacterized protein</fullName>
    </submittedName>
</protein>
<feature type="signal peptide" evidence="1">
    <location>
        <begin position="1"/>
        <end position="20"/>
    </location>
</feature>
<organism evidence="2 3">
    <name type="scientific">Stegodyphus mimosarum</name>
    <name type="common">African social velvet spider</name>
    <dbReference type="NCBI Taxonomy" id="407821"/>
    <lineage>
        <taxon>Eukaryota</taxon>
        <taxon>Metazoa</taxon>
        <taxon>Ecdysozoa</taxon>
        <taxon>Arthropoda</taxon>
        <taxon>Chelicerata</taxon>
        <taxon>Arachnida</taxon>
        <taxon>Araneae</taxon>
        <taxon>Araneomorphae</taxon>
        <taxon>Entelegynae</taxon>
        <taxon>Eresoidea</taxon>
        <taxon>Eresidae</taxon>
        <taxon>Stegodyphus</taxon>
    </lineage>
</organism>